<protein>
    <submittedName>
        <fullName evidence="1">Uncharacterized protein</fullName>
    </submittedName>
</protein>
<dbReference type="Proteomes" id="UP000735302">
    <property type="component" value="Unassembled WGS sequence"/>
</dbReference>
<evidence type="ECO:0000313" key="1">
    <source>
        <dbReference type="EMBL" id="GFO34409.1"/>
    </source>
</evidence>
<proteinExistence type="predicted"/>
<keyword evidence="2" id="KW-1185">Reference proteome</keyword>
<sequence>MLSRLTIEGCLATRVSGPVPLTKVPILGSRSKSCVLTFHGLGSPIWRRVILKSHCYGCDPLLLGVEGNNNNNKSSRRPCSGSHHAVSPVPCAADVTQCQAASATDLGDAHAAVFVH</sequence>
<accession>A0AAV4CRC1</accession>
<reference evidence="1 2" key="1">
    <citation type="journal article" date="2021" name="Elife">
        <title>Chloroplast acquisition without the gene transfer in kleptoplastic sea slugs, Plakobranchus ocellatus.</title>
        <authorList>
            <person name="Maeda T."/>
            <person name="Takahashi S."/>
            <person name="Yoshida T."/>
            <person name="Shimamura S."/>
            <person name="Takaki Y."/>
            <person name="Nagai Y."/>
            <person name="Toyoda A."/>
            <person name="Suzuki Y."/>
            <person name="Arimoto A."/>
            <person name="Ishii H."/>
            <person name="Satoh N."/>
            <person name="Nishiyama T."/>
            <person name="Hasebe M."/>
            <person name="Maruyama T."/>
            <person name="Minagawa J."/>
            <person name="Obokata J."/>
            <person name="Shigenobu S."/>
        </authorList>
    </citation>
    <scope>NUCLEOTIDE SEQUENCE [LARGE SCALE GENOMIC DNA]</scope>
</reference>
<comment type="caution">
    <text evidence="1">The sequence shown here is derived from an EMBL/GenBank/DDBJ whole genome shotgun (WGS) entry which is preliminary data.</text>
</comment>
<organism evidence="1 2">
    <name type="scientific">Plakobranchus ocellatus</name>
    <dbReference type="NCBI Taxonomy" id="259542"/>
    <lineage>
        <taxon>Eukaryota</taxon>
        <taxon>Metazoa</taxon>
        <taxon>Spiralia</taxon>
        <taxon>Lophotrochozoa</taxon>
        <taxon>Mollusca</taxon>
        <taxon>Gastropoda</taxon>
        <taxon>Heterobranchia</taxon>
        <taxon>Euthyneura</taxon>
        <taxon>Panpulmonata</taxon>
        <taxon>Sacoglossa</taxon>
        <taxon>Placobranchoidea</taxon>
        <taxon>Plakobranchidae</taxon>
        <taxon>Plakobranchus</taxon>
    </lineage>
</organism>
<name>A0AAV4CRC1_9GAST</name>
<gene>
    <name evidence="1" type="ORF">PoB_006091400</name>
</gene>
<evidence type="ECO:0000313" key="2">
    <source>
        <dbReference type="Proteomes" id="UP000735302"/>
    </source>
</evidence>
<dbReference type="EMBL" id="BLXT01006896">
    <property type="protein sequence ID" value="GFO34409.1"/>
    <property type="molecule type" value="Genomic_DNA"/>
</dbReference>
<dbReference type="AlphaFoldDB" id="A0AAV4CRC1"/>